<reference evidence="3 4" key="1">
    <citation type="submission" date="2018-11" db="EMBL/GenBank/DDBJ databases">
        <title>Novel bacteria species description.</title>
        <authorList>
            <person name="Han J.-H."/>
        </authorList>
    </citation>
    <scope>NUCLEOTIDE SEQUENCE [LARGE SCALE GENOMIC DNA]</scope>
    <source>
        <strain evidence="3 4">KCTC23259</strain>
    </source>
</reference>
<gene>
    <name evidence="3" type="ORF">EGI31_20305</name>
</gene>
<dbReference type="PROSITE" id="PS00070">
    <property type="entry name" value="ALDEHYDE_DEHYDR_CYS"/>
    <property type="match status" value="1"/>
</dbReference>
<dbReference type="PANTHER" id="PTHR43217:SF1">
    <property type="entry name" value="SUCCINATE SEMIALDEHYDE DEHYDROGENASE [NAD(P)+] SAD"/>
    <property type="match status" value="1"/>
</dbReference>
<dbReference type="Pfam" id="PF00171">
    <property type="entry name" value="Aldedh"/>
    <property type="match status" value="1"/>
</dbReference>
<comment type="caution">
    <text evidence="3">The sequence shown here is derived from an EMBL/GenBank/DDBJ whole genome shotgun (WGS) entry which is preliminary data.</text>
</comment>
<dbReference type="InterPro" id="IPR016163">
    <property type="entry name" value="Ald_DH_C"/>
</dbReference>
<evidence type="ECO:0000313" key="3">
    <source>
        <dbReference type="EMBL" id="MCP9765284.1"/>
    </source>
</evidence>
<dbReference type="GO" id="GO:0004777">
    <property type="term" value="F:succinate-semialdehyde dehydrogenase (NAD+) activity"/>
    <property type="evidence" value="ECO:0007669"/>
    <property type="project" value="TreeGrafter"/>
</dbReference>
<evidence type="ECO:0000256" key="1">
    <source>
        <dbReference type="ARBA" id="ARBA00023002"/>
    </source>
</evidence>
<dbReference type="Gene3D" id="3.40.605.10">
    <property type="entry name" value="Aldehyde Dehydrogenase, Chain A, domain 1"/>
    <property type="match status" value="1"/>
</dbReference>
<protein>
    <submittedName>
        <fullName evidence="3">Aldehyde dehydrogenase family protein</fullName>
    </submittedName>
</protein>
<dbReference type="InterPro" id="IPR047110">
    <property type="entry name" value="GABD/Sad-like"/>
</dbReference>
<keyword evidence="1" id="KW-0560">Oxidoreductase</keyword>
<dbReference type="InterPro" id="IPR016160">
    <property type="entry name" value="Ald_DH_CS_CYS"/>
</dbReference>
<dbReference type="PANTHER" id="PTHR43217">
    <property type="entry name" value="SUCCINATE SEMIALDEHYDE DEHYDROGENASE [NAD(P)+] SAD"/>
    <property type="match status" value="1"/>
</dbReference>
<dbReference type="SUPFAM" id="SSF53720">
    <property type="entry name" value="ALDH-like"/>
    <property type="match status" value="1"/>
</dbReference>
<organism evidence="3 4">
    <name type="scientific">Lacihabitans soyangensis</name>
    <dbReference type="NCBI Taxonomy" id="869394"/>
    <lineage>
        <taxon>Bacteria</taxon>
        <taxon>Pseudomonadati</taxon>
        <taxon>Bacteroidota</taxon>
        <taxon>Cytophagia</taxon>
        <taxon>Cytophagales</taxon>
        <taxon>Leadbetterellaceae</taxon>
        <taxon>Lacihabitans</taxon>
    </lineage>
</organism>
<sequence length="450" mass="49931">MTFKSVNPANGEILASFEEDVDYFSKIREAERTYNRWKTADIIERIRLTLNLANILEARKTELAKEISLEMGKTLKSATAEIEKCAVTAKYYCHVAEEQTRSVEINNYAHKAYYRYESQGGILAVMPWNFPYWQALRFAIPTILTGNVVLLKHAPNVFMSATTLEKLFMEAGFEQGVFQNLFVDIDKIESIVADPFIKGVTLTGSNLAGSSLASLAGKYLKKSVLELGGSDPFVVLADANIENAATFAVKSRFQNAGQTCIAAKRWIVVEEVYEEFLDNVSDKIKKLKAGDPFEADTDFGPVARLDLAEKIEGQIDYLVNKGAIKLISGVRKGCLLTPTLLELNRELSHSFTEELFGPVACIIKAKDTEEAIEIANETSFGLGASLWTQDLENGEKLLKKLNAGNVYLNSMVKSDASMPFGGINQSGYGRELGVYGLYEFCNVKSYIIEK</sequence>
<dbReference type="EMBL" id="RJUF01000181">
    <property type="protein sequence ID" value="MCP9765284.1"/>
    <property type="molecule type" value="Genomic_DNA"/>
</dbReference>
<proteinExistence type="predicted"/>
<dbReference type="InterPro" id="IPR015590">
    <property type="entry name" value="Aldehyde_DH_dom"/>
</dbReference>
<dbReference type="Gene3D" id="3.40.309.10">
    <property type="entry name" value="Aldehyde Dehydrogenase, Chain A, domain 2"/>
    <property type="match status" value="1"/>
</dbReference>
<dbReference type="AlphaFoldDB" id="A0AAE3H740"/>
<keyword evidence="4" id="KW-1185">Reference proteome</keyword>
<feature type="domain" description="Aldehyde dehydrogenase" evidence="2">
    <location>
        <begin position="2"/>
        <end position="445"/>
    </location>
</feature>
<evidence type="ECO:0000259" key="2">
    <source>
        <dbReference type="Pfam" id="PF00171"/>
    </source>
</evidence>
<evidence type="ECO:0000313" key="4">
    <source>
        <dbReference type="Proteomes" id="UP001204144"/>
    </source>
</evidence>
<dbReference type="InterPro" id="IPR016161">
    <property type="entry name" value="Ald_DH/histidinol_DH"/>
</dbReference>
<dbReference type="InterPro" id="IPR016162">
    <property type="entry name" value="Ald_DH_N"/>
</dbReference>
<dbReference type="RefSeq" id="WP_255038974.1">
    <property type="nucleotide sequence ID" value="NZ_RJUF01000181.1"/>
</dbReference>
<accession>A0AAE3H740</accession>
<dbReference type="Proteomes" id="UP001204144">
    <property type="component" value="Unassembled WGS sequence"/>
</dbReference>
<name>A0AAE3H740_9BACT</name>